<dbReference type="OrthoDB" id="6299367at2"/>
<name>A0A5R9Q3S7_9GAMM</name>
<feature type="transmembrane region" description="Helical" evidence="1">
    <location>
        <begin position="32"/>
        <end position="52"/>
    </location>
</feature>
<sequence>MLLLVSFLLILHCIIAYQCYLSTQKKGYPTFVFTLLSLIPYFNLVVWVYLLFLPNLNEQTHMHQSSN</sequence>
<dbReference type="RefSeq" id="WP_138479724.1">
    <property type="nucleotide sequence ID" value="NZ_PPSW01000008.1"/>
</dbReference>
<keyword evidence="1" id="KW-0812">Transmembrane</keyword>
<evidence type="ECO:0000313" key="3">
    <source>
        <dbReference type="Proteomes" id="UP000309186"/>
    </source>
</evidence>
<protein>
    <submittedName>
        <fullName evidence="2">Uncharacterized protein</fullName>
    </submittedName>
</protein>
<evidence type="ECO:0000256" key="1">
    <source>
        <dbReference type="SAM" id="Phobius"/>
    </source>
</evidence>
<comment type="caution">
    <text evidence="2">The sequence shown here is derived from an EMBL/GenBank/DDBJ whole genome shotgun (WGS) entry which is preliminary data.</text>
</comment>
<dbReference type="EMBL" id="PPSW01000008">
    <property type="protein sequence ID" value="TLX47803.1"/>
    <property type="molecule type" value="Genomic_DNA"/>
</dbReference>
<keyword evidence="1" id="KW-0472">Membrane</keyword>
<gene>
    <name evidence="2" type="ORF">C1E24_06090</name>
</gene>
<dbReference type="Proteomes" id="UP000309186">
    <property type="component" value="Unassembled WGS sequence"/>
</dbReference>
<dbReference type="AlphaFoldDB" id="A0A5R9Q3S7"/>
<reference evidence="2 3" key="1">
    <citation type="submission" date="2018-01" db="EMBL/GenBank/DDBJ databases">
        <title>Co-occurrence of chitin degradation, pigmentation and bioactivity in marine Pseudoalteromonas.</title>
        <authorList>
            <person name="Paulsen S."/>
            <person name="Gram L."/>
            <person name="Machado H."/>
        </authorList>
    </citation>
    <scope>NUCLEOTIDE SEQUENCE [LARGE SCALE GENOMIC DNA]</scope>
    <source>
        <strain evidence="2 3">S3663</strain>
    </source>
</reference>
<accession>A0A5R9Q3S7</accession>
<proteinExistence type="predicted"/>
<evidence type="ECO:0000313" key="2">
    <source>
        <dbReference type="EMBL" id="TLX47803.1"/>
    </source>
</evidence>
<keyword evidence="1" id="KW-1133">Transmembrane helix</keyword>
<organism evidence="2 3">
    <name type="scientific">Pseudoalteromonas phenolica</name>
    <dbReference type="NCBI Taxonomy" id="161398"/>
    <lineage>
        <taxon>Bacteria</taxon>
        <taxon>Pseudomonadati</taxon>
        <taxon>Pseudomonadota</taxon>
        <taxon>Gammaproteobacteria</taxon>
        <taxon>Alteromonadales</taxon>
        <taxon>Pseudoalteromonadaceae</taxon>
        <taxon>Pseudoalteromonas</taxon>
    </lineage>
</organism>